<dbReference type="GO" id="GO:0006811">
    <property type="term" value="P:monoatomic ion transport"/>
    <property type="evidence" value="ECO:0007669"/>
    <property type="project" value="UniProtKB-KW"/>
</dbReference>
<evidence type="ECO:0000256" key="7">
    <source>
        <dbReference type="ARBA" id="ARBA00023065"/>
    </source>
</evidence>
<name>A0A102JL69_9BURK</name>
<dbReference type="AlphaFoldDB" id="A0A102JL69"/>
<evidence type="ECO:0000313" key="13">
    <source>
        <dbReference type="EMBL" id="KUZ85892.1"/>
    </source>
</evidence>
<dbReference type="Proteomes" id="UP000065521">
    <property type="component" value="Unassembled WGS sequence"/>
</dbReference>
<evidence type="ECO:0000256" key="11">
    <source>
        <dbReference type="SAM" id="SignalP"/>
    </source>
</evidence>
<dbReference type="GO" id="GO:0046930">
    <property type="term" value="C:pore complex"/>
    <property type="evidence" value="ECO:0007669"/>
    <property type="project" value="UniProtKB-KW"/>
</dbReference>
<feature type="chain" id="PRO_5007112600" evidence="11">
    <location>
        <begin position="31"/>
        <end position="363"/>
    </location>
</feature>
<dbReference type="InterPro" id="IPR050298">
    <property type="entry name" value="Gram-neg_bact_OMP"/>
</dbReference>
<dbReference type="CDD" id="cd00342">
    <property type="entry name" value="gram_neg_porins"/>
    <property type="match status" value="1"/>
</dbReference>
<accession>A0A102JL69</accession>
<feature type="domain" description="Porin" evidence="12">
    <location>
        <begin position="18"/>
        <end position="329"/>
    </location>
</feature>
<dbReference type="GO" id="GO:0009279">
    <property type="term" value="C:cell outer membrane"/>
    <property type="evidence" value="ECO:0007669"/>
    <property type="project" value="UniProtKB-SubCell"/>
</dbReference>
<dbReference type="EMBL" id="LOTN01000051">
    <property type="protein sequence ID" value="KUZ85892.1"/>
    <property type="molecule type" value="Genomic_DNA"/>
</dbReference>
<keyword evidence="10" id="KW-0998">Cell outer membrane</keyword>
<dbReference type="Gene3D" id="2.40.160.10">
    <property type="entry name" value="Porin"/>
    <property type="match status" value="1"/>
</dbReference>
<dbReference type="PROSITE" id="PS51257">
    <property type="entry name" value="PROKAR_LIPOPROTEIN"/>
    <property type="match status" value="1"/>
</dbReference>
<feature type="signal peptide" evidence="11">
    <location>
        <begin position="1"/>
        <end position="30"/>
    </location>
</feature>
<comment type="caution">
    <text evidence="13">The sequence shown here is derived from an EMBL/GenBank/DDBJ whole genome shotgun (WGS) entry which is preliminary data.</text>
</comment>
<evidence type="ECO:0000256" key="1">
    <source>
        <dbReference type="ARBA" id="ARBA00004571"/>
    </source>
</evidence>
<dbReference type="RefSeq" id="WP_059635797.1">
    <property type="nucleotide sequence ID" value="NZ_LOTK01000087.1"/>
</dbReference>
<keyword evidence="4" id="KW-1134">Transmembrane beta strand</keyword>
<proteinExistence type="predicted"/>
<protein>
    <submittedName>
        <fullName evidence="13">Porin</fullName>
    </submittedName>
</protein>
<sequence length="363" mass="38508">MKSRAARSFRTVVLTGSAAAACVAPPAAHAQSSVTIYGIMDAGIEYTNHAAPDGGNSFKLKSGNKNTSRWGLRGVEDLGGGLKAVFRLESGIDLANGASDDGPDSIFARRATVGLKGKWGELTLGRNFTVTYDYMMPFDPMGYSQNYSWASSSMATGGRKDGIFSRSSNAVRYDGEFGGFKFGAMYGFGNVAGSVKTSSKYDFALGYEKGPFAAVVTFDRQNGAADSVTPADPVNYIQGIHAGLSYDFGNLKTMAGYRNYKRTFRTAAASQLSDMVWVGGSYQFTPAFSLIAAVYHQNIKGGTDADPTLVSVRANYALSKRTVLYASGGFAIAQHGQKVGVSRDIAGYGTTQVGATVGIQQRF</sequence>
<dbReference type="PANTHER" id="PTHR34501:SF9">
    <property type="entry name" value="MAJOR OUTER MEMBRANE PROTEIN P.IA"/>
    <property type="match status" value="1"/>
</dbReference>
<evidence type="ECO:0000256" key="5">
    <source>
        <dbReference type="ARBA" id="ARBA00022692"/>
    </source>
</evidence>
<evidence type="ECO:0000256" key="4">
    <source>
        <dbReference type="ARBA" id="ARBA00022452"/>
    </source>
</evidence>
<reference evidence="13 14" key="1">
    <citation type="submission" date="2015-11" db="EMBL/GenBank/DDBJ databases">
        <title>Expanding the genomic diversity of Burkholderia species for the development of highly accurate diagnostics.</title>
        <authorList>
            <person name="Sahl J."/>
            <person name="Keim P."/>
            <person name="Wagner D."/>
        </authorList>
    </citation>
    <scope>NUCLEOTIDE SEQUENCE [LARGE SCALE GENOMIC DNA]</scope>
    <source>
        <strain evidence="13 14">RF32-BP4</strain>
    </source>
</reference>
<dbReference type="InterPro" id="IPR023614">
    <property type="entry name" value="Porin_dom_sf"/>
</dbReference>
<dbReference type="SUPFAM" id="SSF56935">
    <property type="entry name" value="Porins"/>
    <property type="match status" value="1"/>
</dbReference>
<dbReference type="InterPro" id="IPR002299">
    <property type="entry name" value="Porin_Neis"/>
</dbReference>
<evidence type="ECO:0000313" key="14">
    <source>
        <dbReference type="Proteomes" id="UP000065521"/>
    </source>
</evidence>
<keyword evidence="5" id="KW-0812">Transmembrane</keyword>
<dbReference type="PRINTS" id="PR00184">
    <property type="entry name" value="NEISSPPORIN"/>
</dbReference>
<keyword evidence="6 11" id="KW-0732">Signal</keyword>
<evidence type="ECO:0000256" key="9">
    <source>
        <dbReference type="ARBA" id="ARBA00023136"/>
    </source>
</evidence>
<comment type="subunit">
    <text evidence="2">Homotrimer.</text>
</comment>
<keyword evidence="7" id="KW-0406">Ion transport</keyword>
<keyword evidence="8" id="KW-0626">Porin</keyword>
<evidence type="ECO:0000259" key="12">
    <source>
        <dbReference type="Pfam" id="PF13609"/>
    </source>
</evidence>
<gene>
    <name evidence="13" type="ORF">WI38_23570</name>
</gene>
<evidence type="ECO:0000256" key="2">
    <source>
        <dbReference type="ARBA" id="ARBA00011233"/>
    </source>
</evidence>
<evidence type="ECO:0000256" key="3">
    <source>
        <dbReference type="ARBA" id="ARBA00022448"/>
    </source>
</evidence>
<dbReference type="Pfam" id="PF13609">
    <property type="entry name" value="Porin_4"/>
    <property type="match status" value="1"/>
</dbReference>
<dbReference type="GO" id="GO:0015288">
    <property type="term" value="F:porin activity"/>
    <property type="evidence" value="ECO:0007669"/>
    <property type="project" value="UniProtKB-KW"/>
</dbReference>
<comment type="subcellular location">
    <subcellularLocation>
        <location evidence="1">Cell outer membrane</location>
        <topology evidence="1">Multi-pass membrane protein</topology>
    </subcellularLocation>
</comment>
<evidence type="ECO:0000256" key="8">
    <source>
        <dbReference type="ARBA" id="ARBA00023114"/>
    </source>
</evidence>
<organism evidence="13 14">
    <name type="scientific">Burkholderia ubonensis</name>
    <dbReference type="NCBI Taxonomy" id="101571"/>
    <lineage>
        <taxon>Bacteria</taxon>
        <taxon>Pseudomonadati</taxon>
        <taxon>Pseudomonadota</taxon>
        <taxon>Betaproteobacteria</taxon>
        <taxon>Burkholderiales</taxon>
        <taxon>Burkholderiaceae</taxon>
        <taxon>Burkholderia</taxon>
        <taxon>Burkholderia cepacia complex</taxon>
    </lineage>
</organism>
<keyword evidence="9" id="KW-0472">Membrane</keyword>
<dbReference type="InterPro" id="IPR033900">
    <property type="entry name" value="Gram_neg_porin_domain"/>
</dbReference>
<keyword evidence="3" id="KW-0813">Transport</keyword>
<dbReference type="PANTHER" id="PTHR34501">
    <property type="entry name" value="PROTEIN YDDL-RELATED"/>
    <property type="match status" value="1"/>
</dbReference>
<evidence type="ECO:0000256" key="6">
    <source>
        <dbReference type="ARBA" id="ARBA00022729"/>
    </source>
</evidence>
<evidence type="ECO:0000256" key="10">
    <source>
        <dbReference type="ARBA" id="ARBA00023237"/>
    </source>
</evidence>